<sequence length="129" mass="15681">MFPDVSRLCLYKHDRRKRVYRRPGERYNQGCIRKKKYHLVEALFTLDMGENSIFIQLNTRLHTAQIVFAYFQEVGITHMEWPARNPNFHPIEHVWDKYGRRIRQRNPPPITLSEMKEVLIEDWQNIIKT</sequence>
<reference evidence="1" key="1">
    <citation type="submission" date="2022-03" db="EMBL/GenBank/DDBJ databases">
        <authorList>
            <person name="Tunstrom K."/>
        </authorList>
    </citation>
    <scope>NUCLEOTIDE SEQUENCE</scope>
</reference>
<dbReference type="EMBL" id="CAKOGL010000016">
    <property type="protein sequence ID" value="CAH2095916.1"/>
    <property type="molecule type" value="Genomic_DNA"/>
</dbReference>
<accession>A0AAU9UDB5</accession>
<evidence type="ECO:0000313" key="1">
    <source>
        <dbReference type="EMBL" id="CAH2095916.1"/>
    </source>
</evidence>
<dbReference type="GO" id="GO:0003676">
    <property type="term" value="F:nucleic acid binding"/>
    <property type="evidence" value="ECO:0007669"/>
    <property type="project" value="InterPro"/>
</dbReference>
<dbReference type="Proteomes" id="UP001153954">
    <property type="component" value="Unassembled WGS sequence"/>
</dbReference>
<gene>
    <name evidence="1" type="ORF">EEDITHA_LOCUS11313</name>
</gene>
<name>A0AAU9UDB5_EUPED</name>
<comment type="caution">
    <text evidence="1">The sequence shown here is derived from an EMBL/GenBank/DDBJ whole genome shotgun (WGS) entry which is preliminary data.</text>
</comment>
<proteinExistence type="predicted"/>
<keyword evidence="2" id="KW-1185">Reference proteome</keyword>
<dbReference type="InterPro" id="IPR036397">
    <property type="entry name" value="RNaseH_sf"/>
</dbReference>
<protein>
    <recommendedName>
        <fullName evidence="3">Tc1-like transposase DDE domain-containing protein</fullName>
    </recommendedName>
</protein>
<evidence type="ECO:0000313" key="2">
    <source>
        <dbReference type="Proteomes" id="UP001153954"/>
    </source>
</evidence>
<evidence type="ECO:0008006" key="3">
    <source>
        <dbReference type="Google" id="ProtNLM"/>
    </source>
</evidence>
<organism evidence="1 2">
    <name type="scientific">Euphydryas editha</name>
    <name type="common">Edith's checkerspot</name>
    <dbReference type="NCBI Taxonomy" id="104508"/>
    <lineage>
        <taxon>Eukaryota</taxon>
        <taxon>Metazoa</taxon>
        <taxon>Ecdysozoa</taxon>
        <taxon>Arthropoda</taxon>
        <taxon>Hexapoda</taxon>
        <taxon>Insecta</taxon>
        <taxon>Pterygota</taxon>
        <taxon>Neoptera</taxon>
        <taxon>Endopterygota</taxon>
        <taxon>Lepidoptera</taxon>
        <taxon>Glossata</taxon>
        <taxon>Ditrysia</taxon>
        <taxon>Papilionoidea</taxon>
        <taxon>Nymphalidae</taxon>
        <taxon>Nymphalinae</taxon>
        <taxon>Euphydryas</taxon>
    </lineage>
</organism>
<dbReference type="Gene3D" id="3.30.420.10">
    <property type="entry name" value="Ribonuclease H-like superfamily/Ribonuclease H"/>
    <property type="match status" value="1"/>
</dbReference>
<dbReference type="AlphaFoldDB" id="A0AAU9UDB5"/>